<proteinExistence type="predicted"/>
<feature type="compositionally biased region" description="Polar residues" evidence="1">
    <location>
        <begin position="23"/>
        <end position="32"/>
    </location>
</feature>
<reference evidence="2 3" key="1">
    <citation type="submission" date="2024-09" db="EMBL/GenBank/DDBJ databases">
        <title>Chromosome-scale assembly of Riccia sorocarpa.</title>
        <authorList>
            <person name="Paukszto L."/>
        </authorList>
    </citation>
    <scope>NUCLEOTIDE SEQUENCE [LARGE SCALE GENOMIC DNA]</scope>
    <source>
        <strain evidence="2">LP-2024</strain>
        <tissue evidence="2">Aerial parts of the thallus</tissue>
    </source>
</reference>
<dbReference type="Proteomes" id="UP001633002">
    <property type="component" value="Unassembled WGS sequence"/>
</dbReference>
<protein>
    <submittedName>
        <fullName evidence="2">Uncharacterized protein</fullName>
    </submittedName>
</protein>
<accession>A0ABD3GH59</accession>
<name>A0ABD3GH59_9MARC</name>
<feature type="compositionally biased region" description="Basic and acidic residues" evidence="1">
    <location>
        <begin position="9"/>
        <end position="22"/>
    </location>
</feature>
<feature type="region of interest" description="Disordered" evidence="1">
    <location>
        <begin position="1"/>
        <end position="99"/>
    </location>
</feature>
<evidence type="ECO:0000256" key="1">
    <source>
        <dbReference type="SAM" id="MobiDB-lite"/>
    </source>
</evidence>
<organism evidence="2 3">
    <name type="scientific">Riccia sorocarpa</name>
    <dbReference type="NCBI Taxonomy" id="122646"/>
    <lineage>
        <taxon>Eukaryota</taxon>
        <taxon>Viridiplantae</taxon>
        <taxon>Streptophyta</taxon>
        <taxon>Embryophyta</taxon>
        <taxon>Marchantiophyta</taxon>
        <taxon>Marchantiopsida</taxon>
        <taxon>Marchantiidae</taxon>
        <taxon>Marchantiales</taxon>
        <taxon>Ricciaceae</taxon>
        <taxon>Riccia</taxon>
    </lineage>
</organism>
<sequence>MLTTIRTVSRSDRQTYLRKESQRPSAFSTEPFTSRHCVEEAPTSVPTHVEGASAEEATRVEKAPASVPTHVERASAEEATRVEEAPVEEATRVEEATHE</sequence>
<feature type="compositionally biased region" description="Basic and acidic residues" evidence="1">
    <location>
        <begin position="70"/>
        <end position="99"/>
    </location>
</feature>
<dbReference type="AlphaFoldDB" id="A0ABD3GH59"/>
<gene>
    <name evidence="2" type="ORF">R1sor_021454</name>
</gene>
<dbReference type="EMBL" id="JBJQOH010000007">
    <property type="protein sequence ID" value="KAL3678498.1"/>
    <property type="molecule type" value="Genomic_DNA"/>
</dbReference>
<evidence type="ECO:0000313" key="3">
    <source>
        <dbReference type="Proteomes" id="UP001633002"/>
    </source>
</evidence>
<comment type="caution">
    <text evidence="2">The sequence shown here is derived from an EMBL/GenBank/DDBJ whole genome shotgun (WGS) entry which is preliminary data.</text>
</comment>
<evidence type="ECO:0000313" key="2">
    <source>
        <dbReference type="EMBL" id="KAL3678498.1"/>
    </source>
</evidence>
<keyword evidence="3" id="KW-1185">Reference proteome</keyword>